<gene>
    <name evidence="2" type="ORF">JOF44_000402</name>
</gene>
<dbReference type="EMBL" id="JAGIOC010000001">
    <property type="protein sequence ID" value="MBP2407499.1"/>
    <property type="molecule type" value="Genomic_DNA"/>
</dbReference>
<dbReference type="RefSeq" id="WP_209886725.1">
    <property type="nucleotide sequence ID" value="NZ_BAAAJV010000011.1"/>
</dbReference>
<name>A0ABS4YFC6_9MICO</name>
<proteinExistence type="predicted"/>
<protein>
    <submittedName>
        <fullName evidence="2">Pyruvate/2-oxoglutarate dehydrogenase complex dihydrolipoamide acyltransferase (E2) component</fullName>
    </submittedName>
</protein>
<evidence type="ECO:0000313" key="3">
    <source>
        <dbReference type="Proteomes" id="UP000698222"/>
    </source>
</evidence>
<keyword evidence="2" id="KW-0012">Acyltransferase</keyword>
<feature type="region of interest" description="Disordered" evidence="1">
    <location>
        <begin position="1"/>
        <end position="30"/>
    </location>
</feature>
<keyword evidence="2" id="KW-0670">Pyruvate</keyword>
<reference evidence="2 3" key="1">
    <citation type="submission" date="2021-03" db="EMBL/GenBank/DDBJ databases">
        <title>Sequencing the genomes of 1000 actinobacteria strains.</title>
        <authorList>
            <person name="Klenk H.-P."/>
        </authorList>
    </citation>
    <scope>NUCLEOTIDE SEQUENCE [LARGE SCALE GENOMIC DNA]</scope>
    <source>
        <strain evidence="2 3">DSM 14564</strain>
    </source>
</reference>
<dbReference type="Proteomes" id="UP000698222">
    <property type="component" value="Unassembled WGS sequence"/>
</dbReference>
<sequence length="136" mass="14284">MDLDRGPQEGTADRPPSDPEAPAQPRATIPVLGSADTTALLRRCTALAARARVDLLSAGRRSAAEELEEVLDVLGSWDGSEIVDPDPTMVVLAAAALQDLLERLPASARPALGDRAEVALRVLHALMVSGRIDAMA</sequence>
<keyword evidence="2" id="KW-0808">Transferase</keyword>
<evidence type="ECO:0000313" key="2">
    <source>
        <dbReference type="EMBL" id="MBP2407499.1"/>
    </source>
</evidence>
<evidence type="ECO:0000256" key="1">
    <source>
        <dbReference type="SAM" id="MobiDB-lite"/>
    </source>
</evidence>
<accession>A0ABS4YFC6</accession>
<dbReference type="GO" id="GO:0016746">
    <property type="term" value="F:acyltransferase activity"/>
    <property type="evidence" value="ECO:0007669"/>
    <property type="project" value="UniProtKB-KW"/>
</dbReference>
<organism evidence="2 3">
    <name type="scientific">Brachybacterium fresconis</name>
    <dbReference type="NCBI Taxonomy" id="173363"/>
    <lineage>
        <taxon>Bacteria</taxon>
        <taxon>Bacillati</taxon>
        <taxon>Actinomycetota</taxon>
        <taxon>Actinomycetes</taxon>
        <taxon>Micrococcales</taxon>
        <taxon>Dermabacteraceae</taxon>
        <taxon>Brachybacterium</taxon>
    </lineage>
</organism>
<keyword evidence="3" id="KW-1185">Reference proteome</keyword>
<feature type="compositionally biased region" description="Basic and acidic residues" evidence="1">
    <location>
        <begin position="1"/>
        <end position="17"/>
    </location>
</feature>
<comment type="caution">
    <text evidence="2">The sequence shown here is derived from an EMBL/GenBank/DDBJ whole genome shotgun (WGS) entry which is preliminary data.</text>
</comment>